<keyword evidence="6" id="KW-1185">Reference proteome</keyword>
<keyword evidence="2 3" id="KW-0040">ANK repeat</keyword>
<dbReference type="EMBL" id="CP025544">
    <property type="protein sequence ID" value="AXK60784.1"/>
    <property type="molecule type" value="Genomic_DNA"/>
</dbReference>
<dbReference type="InterPro" id="IPR050745">
    <property type="entry name" value="Multifunctional_regulatory"/>
</dbReference>
<dbReference type="SUPFAM" id="SSF48403">
    <property type="entry name" value="Ankyrin repeat"/>
    <property type="match status" value="1"/>
</dbReference>
<feature type="repeat" description="ANK" evidence="3">
    <location>
        <begin position="151"/>
        <end position="183"/>
    </location>
</feature>
<dbReference type="SMART" id="SM00248">
    <property type="entry name" value="ANK"/>
    <property type="match status" value="3"/>
</dbReference>
<dbReference type="AlphaFoldDB" id="A0A345ZBW7"/>
<gene>
    <name evidence="5" type="ORF">C0J27_03485</name>
</gene>
<sequence length="539" mass="61676">MGLKLYKNYHCLLLLILFISSAFTSQAQELIEKTSSTIISKRSDLSTALLFENYEKAADLVYEGANIDTPDRSIINGPFLAWSIENNEAGLLRILHKEEDVDISRVYPDGTNLLHCAAQNSSPNILRYILGQKVCNVNQQRTWNSSAENQIGFTPLHYAIRQNDTETTHILLEAGVDITVTDENGKTAFDYATTPEMRILLYGMPPAQSDFKPLPEKIYEQDLLEFLNDLQKFFDKSSYPFLEKSFATFDLDFKNFMAELFENKSITDDIIDLHADDLQSSLQDFISKAEEKLGHELALQLKTQSIDKILLDQNLHDIINHPYILELALHENNDELLLKFLAPPYNHKVLKSLFIDTGIMHSVPVLYHVTNIQTLEFLIDHGAGQDESPQNFHTNIYKKNLTIDRLSSEIESSLTNIFIYQTIVTLGLDTSIKDAYFKKRRINAIIIEAKQKDSQKLSFYINNRENRNFDILGLSFTCIMIPLFFIPAQCIAHIAPLIRSDLEFDDTLKIDCAVLLFFLAGRYIALHSDKLIDFIIKRE</sequence>
<protein>
    <submittedName>
        <fullName evidence="5">Uncharacterized protein</fullName>
    </submittedName>
</protein>
<keyword evidence="1" id="KW-0677">Repeat</keyword>
<dbReference type="InterPro" id="IPR036770">
    <property type="entry name" value="Ankyrin_rpt-contain_sf"/>
</dbReference>
<organism evidence="5 6">
    <name type="scientific">Candidatus Chromulinivorax destructor</name>
    <dbReference type="NCBI Taxonomy" id="2066483"/>
    <lineage>
        <taxon>Bacteria</taxon>
        <taxon>Candidatus Babelota</taxon>
        <taxon>Candidatus Babeliae</taxon>
        <taxon>Candidatus Babeliales</taxon>
        <taxon>Candidatus Chromulinivoraceae</taxon>
        <taxon>Candidatus Chromulinivorax</taxon>
    </lineage>
</organism>
<evidence type="ECO:0000313" key="5">
    <source>
        <dbReference type="EMBL" id="AXK60784.1"/>
    </source>
</evidence>
<dbReference type="KEGG" id="cdes:C0J27_03485"/>
<evidence type="ECO:0000256" key="1">
    <source>
        <dbReference type="ARBA" id="ARBA00022737"/>
    </source>
</evidence>
<keyword evidence="4" id="KW-0732">Signal</keyword>
<dbReference type="Pfam" id="PF12796">
    <property type="entry name" value="Ank_2"/>
    <property type="match status" value="1"/>
</dbReference>
<evidence type="ECO:0000313" key="6">
    <source>
        <dbReference type="Proteomes" id="UP000254834"/>
    </source>
</evidence>
<feature type="chain" id="PRO_5016996667" evidence="4">
    <location>
        <begin position="28"/>
        <end position="539"/>
    </location>
</feature>
<proteinExistence type="predicted"/>
<accession>A0A345ZBW7</accession>
<dbReference type="Gene3D" id="1.25.40.20">
    <property type="entry name" value="Ankyrin repeat-containing domain"/>
    <property type="match status" value="1"/>
</dbReference>
<evidence type="ECO:0000256" key="4">
    <source>
        <dbReference type="SAM" id="SignalP"/>
    </source>
</evidence>
<dbReference type="PROSITE" id="PS50297">
    <property type="entry name" value="ANK_REP_REGION"/>
    <property type="match status" value="1"/>
</dbReference>
<evidence type="ECO:0000256" key="2">
    <source>
        <dbReference type="ARBA" id="ARBA00023043"/>
    </source>
</evidence>
<dbReference type="PANTHER" id="PTHR24189">
    <property type="entry name" value="MYOTROPHIN"/>
    <property type="match status" value="1"/>
</dbReference>
<reference evidence="5 6" key="1">
    <citation type="submission" date="2017-12" db="EMBL/GenBank/DDBJ databases">
        <title>Chromulinavorax destructans is a abundant pathogen of dominant heterotrophic picoflagllates.</title>
        <authorList>
            <person name="Deeg C.M."/>
            <person name="Zimmer M."/>
            <person name="Suttle C.A."/>
        </authorList>
    </citation>
    <scope>NUCLEOTIDE SEQUENCE [LARGE SCALE GENOMIC DNA]</scope>
    <source>
        <strain evidence="5 6">SeV1</strain>
    </source>
</reference>
<feature type="signal peptide" evidence="4">
    <location>
        <begin position="1"/>
        <end position="27"/>
    </location>
</feature>
<dbReference type="Proteomes" id="UP000254834">
    <property type="component" value="Chromosome"/>
</dbReference>
<dbReference type="InterPro" id="IPR002110">
    <property type="entry name" value="Ankyrin_rpt"/>
</dbReference>
<dbReference type="PROSITE" id="PS50088">
    <property type="entry name" value="ANK_REPEAT"/>
    <property type="match status" value="1"/>
</dbReference>
<name>A0A345ZBW7_9BACT</name>
<evidence type="ECO:0000256" key="3">
    <source>
        <dbReference type="PROSITE-ProRule" id="PRU00023"/>
    </source>
</evidence>